<keyword evidence="3" id="KW-1185">Reference proteome</keyword>
<dbReference type="OrthoDB" id="6371365at2759"/>
<feature type="transmembrane region" description="Helical" evidence="1">
    <location>
        <begin position="12"/>
        <end position="30"/>
    </location>
</feature>
<sequence length="174" mass="18738">MAVNTLRERHLLRNPILGGIVILLLTLLLSDSILTDYVLASVTSIGISVGLISIQGSAEEMGARARSETPESEALQDEQMKIITAITEVCLPKLVCELYAKSTSYGVTDGERSLMSLIGVTSLASGTPSRYHYAAHMGQLIRGLEGAQGCHQFYPTCPFSGEDVRAIAKKINLK</sequence>
<evidence type="ECO:0000313" key="3">
    <source>
        <dbReference type="Proteomes" id="UP000318571"/>
    </source>
</evidence>
<dbReference type="Proteomes" id="UP000318571">
    <property type="component" value="Chromosome 11"/>
</dbReference>
<evidence type="ECO:0000256" key="1">
    <source>
        <dbReference type="SAM" id="Phobius"/>
    </source>
</evidence>
<keyword evidence="1" id="KW-0812">Transmembrane</keyword>
<organism evidence="2 3">
    <name type="scientific">Tigriopus californicus</name>
    <name type="common">Marine copepod</name>
    <dbReference type="NCBI Taxonomy" id="6832"/>
    <lineage>
        <taxon>Eukaryota</taxon>
        <taxon>Metazoa</taxon>
        <taxon>Ecdysozoa</taxon>
        <taxon>Arthropoda</taxon>
        <taxon>Crustacea</taxon>
        <taxon>Multicrustacea</taxon>
        <taxon>Hexanauplia</taxon>
        <taxon>Copepoda</taxon>
        <taxon>Harpacticoida</taxon>
        <taxon>Harpacticidae</taxon>
        <taxon>Tigriopus</taxon>
    </lineage>
</organism>
<dbReference type="EMBL" id="VCGU01000003">
    <property type="protein sequence ID" value="TRY78611.1"/>
    <property type="molecule type" value="Genomic_DNA"/>
</dbReference>
<comment type="caution">
    <text evidence="2">The sequence shown here is derived from an EMBL/GenBank/DDBJ whole genome shotgun (WGS) entry which is preliminary data.</text>
</comment>
<dbReference type="AlphaFoldDB" id="A0A553PLQ2"/>
<name>A0A553PLQ2_TIGCA</name>
<keyword evidence="1" id="KW-1133">Transmembrane helix</keyword>
<keyword evidence="1" id="KW-0472">Membrane</keyword>
<reference evidence="2 3" key="1">
    <citation type="journal article" date="2018" name="Nat. Ecol. Evol.">
        <title>Genomic signatures of mitonuclear coevolution across populations of Tigriopus californicus.</title>
        <authorList>
            <person name="Barreto F.S."/>
            <person name="Watson E.T."/>
            <person name="Lima T.G."/>
            <person name="Willett C.S."/>
            <person name="Edmands S."/>
            <person name="Li W."/>
            <person name="Burton R.S."/>
        </authorList>
    </citation>
    <scope>NUCLEOTIDE SEQUENCE [LARGE SCALE GENOMIC DNA]</scope>
    <source>
        <strain evidence="2 3">San Diego</strain>
    </source>
</reference>
<gene>
    <name evidence="2" type="ORF">TCAL_09486</name>
</gene>
<proteinExistence type="predicted"/>
<accession>A0A553PLQ2</accession>
<protein>
    <submittedName>
        <fullName evidence="2">Uncharacterized protein</fullName>
    </submittedName>
</protein>
<evidence type="ECO:0000313" key="2">
    <source>
        <dbReference type="EMBL" id="TRY78611.1"/>
    </source>
</evidence>
<feature type="transmembrane region" description="Helical" evidence="1">
    <location>
        <begin position="36"/>
        <end position="54"/>
    </location>
</feature>